<proteinExistence type="inferred from homology"/>
<dbReference type="InterPro" id="IPR038499">
    <property type="entry name" value="BRO1_sf"/>
</dbReference>
<dbReference type="Gene3D" id="1.25.40.280">
    <property type="entry name" value="alix/aip1 like domains"/>
    <property type="match status" value="1"/>
</dbReference>
<dbReference type="GO" id="GO:0005768">
    <property type="term" value="C:endosome"/>
    <property type="evidence" value="ECO:0000318"/>
    <property type="project" value="GO_Central"/>
</dbReference>
<dbReference type="PROSITE" id="PS51180">
    <property type="entry name" value="BRO1"/>
    <property type="match status" value="1"/>
</dbReference>
<dbReference type="AlphaFoldDB" id="A0A1U8ACN1"/>
<dbReference type="STRING" id="4432.A0A1U8ACN1"/>
<dbReference type="PANTHER" id="PTHR23032:SF20">
    <property type="entry name" value="ENDOSOMAL TARGETING BRO1-LIKE DOMAIN-CONTAINING PROTEIN"/>
    <property type="match status" value="1"/>
</dbReference>
<dbReference type="PANTHER" id="PTHR23032">
    <property type="entry name" value="BRO1 DOMAIN-CONTAINING PROTEIN BROX"/>
    <property type="match status" value="1"/>
</dbReference>
<dbReference type="GO" id="GO:0043328">
    <property type="term" value="P:protein transport to vacuole involved in ubiquitin-dependent protein catabolic process via the multivesicular body sorting pathway"/>
    <property type="evidence" value="ECO:0000318"/>
    <property type="project" value="GO_Central"/>
</dbReference>
<evidence type="ECO:0000256" key="1">
    <source>
        <dbReference type="ARBA" id="ARBA00008901"/>
    </source>
</evidence>
<dbReference type="eggNOG" id="ENOG502QQ6G">
    <property type="taxonomic scope" value="Eukaryota"/>
</dbReference>
<evidence type="ECO:0000313" key="3">
    <source>
        <dbReference type="RefSeq" id="XP_010265229.1"/>
    </source>
</evidence>
<dbReference type="RefSeq" id="XP_010265229.1">
    <property type="nucleotide sequence ID" value="XM_010266927.2"/>
</dbReference>
<dbReference type="KEGG" id="nnu:104603022"/>
<dbReference type="InterPro" id="IPR004328">
    <property type="entry name" value="BRO1_dom"/>
</dbReference>
<dbReference type="SMART" id="SM01041">
    <property type="entry name" value="BRO1"/>
    <property type="match status" value="1"/>
</dbReference>
<dbReference type="CDD" id="cd09247">
    <property type="entry name" value="BRO1_Alix_like_2"/>
    <property type="match status" value="1"/>
</dbReference>
<reference evidence="3" key="1">
    <citation type="submission" date="2025-08" db="UniProtKB">
        <authorList>
            <consortium name="RefSeq"/>
        </authorList>
    </citation>
    <scope>IDENTIFICATION</scope>
</reference>
<keyword evidence="2" id="KW-1185">Reference proteome</keyword>
<comment type="similarity">
    <text evidence="1">Belongs to the BROX family.</text>
</comment>
<dbReference type="Pfam" id="PF03097">
    <property type="entry name" value="BRO1"/>
    <property type="match status" value="1"/>
</dbReference>
<gene>
    <name evidence="3" type="primary">LOC104603022</name>
</gene>
<dbReference type="OrthoDB" id="10266451at2759"/>
<sequence length="406" mass="45801">MKATMVGSRKGANIRIITGTILGGILGFFVMHRVETSYKVVFEDVFIARDSGTLEQLKELSSRRRAVEESINENNFITRAIAREMAGGLTSHNEQDLQKLERYLPLLENFVAHVESVSNNQQMVRWTSDLMIRWSSALCASPVFSFMGPKFFRIDNLHFELSMTLFLYGALLRERASEVLKEDLVQSATLYRKAAGVYDHLANEILPSLQPDLAKDRIPEATPSMSTIMSLICLAEAQAVTIRKAEEKGTTKSLLAKLHCGITQSLDEATDILYSTMGDCNDISMRFLDYIPACRALHELKSQKHLAEDLSVDQVGVAIGVLHHALAISQEKMPGEEAWCLVFREEMDAMSEMLRKLEHENEIVWHQKVCSDGKLPSLQGMKIVKAIPYCSQSWERELVFKIPENE</sequence>
<name>A0A1U8ACN1_NELNU</name>
<dbReference type="GeneID" id="104603022"/>
<evidence type="ECO:0000313" key="2">
    <source>
        <dbReference type="Proteomes" id="UP000189703"/>
    </source>
</evidence>
<accession>A0A1U8ACN1</accession>
<dbReference type="InterPro" id="IPR038898">
    <property type="entry name" value="BROX"/>
</dbReference>
<organism evidence="2 3">
    <name type="scientific">Nelumbo nucifera</name>
    <name type="common">Sacred lotus</name>
    <dbReference type="NCBI Taxonomy" id="4432"/>
    <lineage>
        <taxon>Eukaryota</taxon>
        <taxon>Viridiplantae</taxon>
        <taxon>Streptophyta</taxon>
        <taxon>Embryophyta</taxon>
        <taxon>Tracheophyta</taxon>
        <taxon>Spermatophyta</taxon>
        <taxon>Magnoliopsida</taxon>
        <taxon>Proteales</taxon>
        <taxon>Nelumbonaceae</taxon>
        <taxon>Nelumbo</taxon>
    </lineage>
</organism>
<dbReference type="Proteomes" id="UP000189703">
    <property type="component" value="Unplaced"/>
</dbReference>
<protein>
    <submittedName>
        <fullName evidence="3">Uncharacterized protein LOC104603022 isoform X1</fullName>
    </submittedName>
</protein>
<dbReference type="OMA" id="WHEKIPC"/>